<dbReference type="InterPro" id="IPR052159">
    <property type="entry name" value="Competence_DNA_uptake"/>
</dbReference>
<keyword evidence="1" id="KW-0472">Membrane</keyword>
<dbReference type="InterPro" id="IPR035681">
    <property type="entry name" value="ComA-like_MBL"/>
</dbReference>
<organism evidence="3 4">
    <name type="scientific">Candidatus Zambryskibacteria bacterium CG_4_9_14_3_um_filter_42_15</name>
    <dbReference type="NCBI Taxonomy" id="1975112"/>
    <lineage>
        <taxon>Bacteria</taxon>
        <taxon>Candidatus Zambryskiibacteriota</taxon>
    </lineage>
</organism>
<gene>
    <name evidence="3" type="ORF">CO185_01760</name>
</gene>
<dbReference type="PANTHER" id="PTHR30619">
    <property type="entry name" value="DNA INTERNALIZATION/COMPETENCE PROTEIN COMEC/REC2"/>
    <property type="match status" value="1"/>
</dbReference>
<accession>A0A2M7WS21</accession>
<evidence type="ECO:0000259" key="2">
    <source>
        <dbReference type="SMART" id="SM00849"/>
    </source>
</evidence>
<dbReference type="CDD" id="cd07731">
    <property type="entry name" value="ComA-like_MBL-fold"/>
    <property type="match status" value="1"/>
</dbReference>
<dbReference type="Pfam" id="PF00753">
    <property type="entry name" value="Lactamase_B"/>
    <property type="match status" value="1"/>
</dbReference>
<keyword evidence="1" id="KW-1133">Transmembrane helix</keyword>
<name>A0A2M7WS21_9BACT</name>
<dbReference type="SUPFAM" id="SSF56281">
    <property type="entry name" value="Metallo-hydrolase/oxidoreductase"/>
    <property type="match status" value="1"/>
</dbReference>
<dbReference type="SMART" id="SM00849">
    <property type="entry name" value="Lactamase_B"/>
    <property type="match status" value="1"/>
</dbReference>
<evidence type="ECO:0000313" key="4">
    <source>
        <dbReference type="Proteomes" id="UP000230758"/>
    </source>
</evidence>
<dbReference type="Gene3D" id="3.60.15.10">
    <property type="entry name" value="Ribonuclease Z/Hydroxyacylglutathione hydrolase-like"/>
    <property type="match status" value="1"/>
</dbReference>
<evidence type="ECO:0000313" key="3">
    <source>
        <dbReference type="EMBL" id="PJA32800.1"/>
    </source>
</evidence>
<dbReference type="Proteomes" id="UP000230758">
    <property type="component" value="Unassembled WGS sequence"/>
</dbReference>
<evidence type="ECO:0000256" key="1">
    <source>
        <dbReference type="SAM" id="Phobius"/>
    </source>
</evidence>
<dbReference type="EMBL" id="PFXF01000022">
    <property type="protein sequence ID" value="PJA32800.1"/>
    <property type="molecule type" value="Genomic_DNA"/>
</dbReference>
<dbReference type="PANTHER" id="PTHR30619:SF1">
    <property type="entry name" value="RECOMBINATION PROTEIN 2"/>
    <property type="match status" value="1"/>
</dbReference>
<keyword evidence="1" id="KW-0812">Transmembrane</keyword>
<sequence>MDFLKSWWRETLVALLIFSNIFVWISFYQKEATDTLRVYFLNIGQGDAIFIDSPQHNRILIDGGRNRRVLSELGRVLPFADKRIDVVLATHPDADHIGGLPEVVSRYKIGAFIESGVESETLLSAELSRRLDDENISRLLARRGMVINLGDGVKLQILFPLVGQDVSNWETNKASIVAKLVYGDKSFMLTGDSPINIENVLLNLDPVILDSDVLKAGHHGSRTSTSLTFAEAVSPEYTVISAGKDNSYGHPHREVLDILEKVGGQILSTIDKGTIKFEIKNQTLKVK</sequence>
<feature type="domain" description="Metallo-beta-lactamase" evidence="2">
    <location>
        <begin position="45"/>
        <end position="244"/>
    </location>
</feature>
<dbReference type="InterPro" id="IPR001279">
    <property type="entry name" value="Metallo-B-lactamas"/>
</dbReference>
<dbReference type="AlphaFoldDB" id="A0A2M7WS21"/>
<reference evidence="4" key="1">
    <citation type="submission" date="2017-09" db="EMBL/GenBank/DDBJ databases">
        <title>Depth-based differentiation of microbial function through sediment-hosted aquifers and enrichment of novel symbionts in the deep terrestrial subsurface.</title>
        <authorList>
            <person name="Probst A.J."/>
            <person name="Ladd B."/>
            <person name="Jarett J.K."/>
            <person name="Geller-Mcgrath D.E."/>
            <person name="Sieber C.M.K."/>
            <person name="Emerson J.B."/>
            <person name="Anantharaman K."/>
            <person name="Thomas B.C."/>
            <person name="Malmstrom R."/>
            <person name="Stieglmeier M."/>
            <person name="Klingl A."/>
            <person name="Woyke T."/>
            <person name="Ryan C.M."/>
            <person name="Banfield J.F."/>
        </authorList>
    </citation>
    <scope>NUCLEOTIDE SEQUENCE [LARGE SCALE GENOMIC DNA]</scope>
</reference>
<proteinExistence type="predicted"/>
<protein>
    <recommendedName>
        <fullName evidence="2">Metallo-beta-lactamase domain-containing protein</fullName>
    </recommendedName>
</protein>
<dbReference type="InterPro" id="IPR036866">
    <property type="entry name" value="RibonucZ/Hydroxyglut_hydro"/>
</dbReference>
<feature type="transmembrane region" description="Helical" evidence="1">
    <location>
        <begin position="12"/>
        <end position="28"/>
    </location>
</feature>
<comment type="caution">
    <text evidence="3">The sequence shown here is derived from an EMBL/GenBank/DDBJ whole genome shotgun (WGS) entry which is preliminary data.</text>
</comment>